<keyword evidence="2" id="KW-1185">Reference proteome</keyword>
<dbReference type="Proteomes" id="UP000230709">
    <property type="component" value="Plasmid pOB3b2"/>
</dbReference>
<dbReference type="KEGG" id="mtw:CQW49_23170"/>
<dbReference type="EMBL" id="CP023739">
    <property type="protein sequence ID" value="ATQ70856.1"/>
    <property type="molecule type" value="Genomic_DNA"/>
</dbReference>
<sequence>MSIIGIVAGSSSRTRSNFVKLGRKSWSEAKTPLALVPPVSTLDTVVGVRDDGTGAQIVQLTTSNLAALLQIDAGGLVRPLWTELATIVGSYDGQPARVLGDAGHHNDPVTAGHPHNVISR</sequence>
<accession>A0A2D2D759</accession>
<dbReference type="AlphaFoldDB" id="A0A2D2D759"/>
<evidence type="ECO:0000313" key="2">
    <source>
        <dbReference type="Proteomes" id="UP000230709"/>
    </source>
</evidence>
<protein>
    <submittedName>
        <fullName evidence="1">Uncharacterized protein</fullName>
    </submittedName>
</protein>
<proteinExistence type="predicted"/>
<evidence type="ECO:0000313" key="1">
    <source>
        <dbReference type="EMBL" id="ATQ70856.1"/>
    </source>
</evidence>
<organism evidence="1 2">
    <name type="scientific">Methylosinus trichosporium (strain ATCC 35070 / NCIMB 11131 / UNIQEM 75 / OB3b)</name>
    <dbReference type="NCBI Taxonomy" id="595536"/>
    <lineage>
        <taxon>Bacteria</taxon>
        <taxon>Pseudomonadati</taxon>
        <taxon>Pseudomonadota</taxon>
        <taxon>Alphaproteobacteria</taxon>
        <taxon>Hyphomicrobiales</taxon>
        <taxon>Methylocystaceae</taxon>
        <taxon>Methylosinus</taxon>
    </lineage>
</organism>
<reference evidence="2" key="1">
    <citation type="submission" date="2017-10" db="EMBL/GenBank/DDBJ databases">
        <title>Completed PacBio SMRT sequence of Methylosinus trichosporium OB3b reveals presence of a third large plasmid.</title>
        <authorList>
            <person name="Charles T.C."/>
            <person name="Lynch M.D.J."/>
            <person name="Heil J.R."/>
            <person name="Cheng J."/>
        </authorList>
    </citation>
    <scope>NUCLEOTIDE SEQUENCE [LARGE SCALE GENOMIC DNA]</scope>
    <source>
        <strain evidence="2">OB3b</strain>
        <plasmid evidence="2">pob3b2</plasmid>
    </source>
</reference>
<keyword evidence="1" id="KW-0614">Plasmid</keyword>
<name>A0A2D2D759_METT3</name>
<gene>
    <name evidence="1" type="ORF">CQW49_23170</name>
</gene>
<geneLocation type="plasmid" evidence="2">
    <name>pob3b2</name>
</geneLocation>